<dbReference type="AlphaFoldDB" id="A0A7X0HKB4"/>
<evidence type="ECO:0000313" key="3">
    <source>
        <dbReference type="Proteomes" id="UP000540423"/>
    </source>
</evidence>
<keyword evidence="1" id="KW-1133">Transmembrane helix</keyword>
<comment type="caution">
    <text evidence="2">The sequence shown here is derived from an EMBL/GenBank/DDBJ whole genome shotgun (WGS) entry which is preliminary data.</text>
</comment>
<reference evidence="2 3" key="1">
    <citation type="submission" date="2020-08" db="EMBL/GenBank/DDBJ databases">
        <title>Genomic Encyclopedia of Type Strains, Phase IV (KMG-IV): sequencing the most valuable type-strain genomes for metagenomic binning, comparative biology and taxonomic classification.</title>
        <authorList>
            <person name="Goeker M."/>
        </authorList>
    </citation>
    <scope>NUCLEOTIDE SEQUENCE [LARGE SCALE GENOMIC DNA]</scope>
    <source>
        <strain evidence="2 3">DSM 40141</strain>
    </source>
</reference>
<dbReference type="RefSeq" id="WP_229923457.1">
    <property type="nucleotide sequence ID" value="NZ_BNBN01000006.1"/>
</dbReference>
<keyword evidence="3" id="KW-1185">Reference proteome</keyword>
<dbReference type="EMBL" id="JACHEM010000019">
    <property type="protein sequence ID" value="MBB6439251.1"/>
    <property type="molecule type" value="Genomic_DNA"/>
</dbReference>
<sequence length="127" mass="13021">MTPAPAPAAAPAAPAASRPRLRQVTAAGTALAVVLLPLAAGVLVAKGMAADPHAPVNALMTSGGPRATLPHAEWKRRGHATARRLRTVRHGVVRLRTVRSGVVRLRTGPHALRLRAPRVTSTGGGPA</sequence>
<keyword evidence="1" id="KW-0812">Transmembrane</keyword>
<feature type="transmembrane region" description="Helical" evidence="1">
    <location>
        <begin position="24"/>
        <end position="45"/>
    </location>
</feature>
<gene>
    <name evidence="2" type="ORF">HNQ79_005763</name>
</gene>
<evidence type="ECO:0000313" key="2">
    <source>
        <dbReference type="EMBL" id="MBB6439251.1"/>
    </source>
</evidence>
<evidence type="ECO:0000256" key="1">
    <source>
        <dbReference type="SAM" id="Phobius"/>
    </source>
</evidence>
<proteinExistence type="predicted"/>
<keyword evidence="1" id="KW-0472">Membrane</keyword>
<accession>A0A7X0HKB4</accession>
<organism evidence="2 3">
    <name type="scientific">Streptomyces candidus</name>
    <dbReference type="NCBI Taxonomy" id="67283"/>
    <lineage>
        <taxon>Bacteria</taxon>
        <taxon>Bacillati</taxon>
        <taxon>Actinomycetota</taxon>
        <taxon>Actinomycetes</taxon>
        <taxon>Kitasatosporales</taxon>
        <taxon>Streptomycetaceae</taxon>
        <taxon>Streptomyces</taxon>
    </lineage>
</organism>
<dbReference type="Proteomes" id="UP000540423">
    <property type="component" value="Unassembled WGS sequence"/>
</dbReference>
<protein>
    <submittedName>
        <fullName evidence="2">Uncharacterized protein</fullName>
    </submittedName>
</protein>
<name>A0A7X0HKB4_9ACTN</name>